<name>A0A8J2RW21_9CRUS</name>
<evidence type="ECO:0000259" key="6">
    <source>
        <dbReference type="Pfam" id="PF05029"/>
    </source>
</evidence>
<dbReference type="PANTHER" id="PTHR22940">
    <property type="entry name" value="TIMEOUT/TIMELESS-2"/>
    <property type="match status" value="1"/>
</dbReference>
<evidence type="ECO:0000259" key="5">
    <source>
        <dbReference type="Pfam" id="PF04821"/>
    </source>
</evidence>
<evidence type="ECO:0000313" key="7">
    <source>
        <dbReference type="EMBL" id="CAH0109579.1"/>
    </source>
</evidence>
<comment type="subcellular location">
    <subcellularLocation>
        <location evidence="1">Nucleus</location>
    </subcellularLocation>
</comment>
<feature type="compositionally biased region" description="Basic residues" evidence="4">
    <location>
        <begin position="344"/>
        <end position="364"/>
    </location>
</feature>
<sequence length="894" mass="102971">MDWLTVNGGAPSWILIPLGIYYENQYYLSDECLTFLENLINQLNCDDPKTHSRRRGLGFVDIINRDLKHILICSNKDQPRIFRSTVKDTQPERKIPHIMYELNQLLYNAKESFLDPRTTRALIDHIGRILENQPLSTDGSESVNDSLLLIRNILHIPERPASSPFAQNYASECSQQNRVVWNLFVQGFDRLLINLLACPQKNDWVRTIAQLIALLYKDRPVKNIQKRLGALMSSIVLSESFEDDGDESNTSFYNADPCNTLQFFPLTNQTSLRNSSDTSPPAGENCEMIWSESAQEKESTRNATAENKTSDKSKGHQFVSLLSDSTQLGIRRRNKDNRDMRKISSPRKKHRRKKLRKRSRSDHHKIKFHYTPNEEGISQLLKIFTVDFMLNGYNTLVCQLHQKLLQQDSLPLDKTHFLWLITYFLRFTSQLEMDGEHLKDVLTIDVLCYLTWEAVRETEEFQLNSLRTDADLKPSMQRLHLCVTAIQEYLQAVGTRLGSSQDGENGPFQERFNQLLGFLPSISDLCLLFLLQLRHFDPSIQSRHYLCDIIKTNHVLLLTLERAAQQEATEAIFDLHQHLEKFCTKTIVARYGIALEDFKTNGPLVNDCIFTMLHHVGCDLDRICDDWYDLTEYVAQKYVRKIQTKPYHDAVSPRRSIFQSIESTEHQRISFDVPIEQIIDDDAVFLEIPRTDIESLISQLIHSGFEKQLEWIQTSLLTACSARLGAYDGQEFRHLIACISLKMNLSCPIVPWTEVEASALRSELFLLLLHHIGLIPPAPHAFLYPRIPREWSADALYSFALFFGPVVQQEVDFDLTRVSKVELPIPNSPVFLPIPNFPIDQAGSPFHSTEVIKCEHNNNSDIHINDQKHQLIDNIRSISSLEALKMDSSDDEEF</sequence>
<feature type="domain" description="Timeless N-terminal" evidence="5">
    <location>
        <begin position="25"/>
        <end position="280"/>
    </location>
</feature>
<proteinExistence type="inferred from homology"/>
<dbReference type="GO" id="GO:0043111">
    <property type="term" value="P:replication fork arrest"/>
    <property type="evidence" value="ECO:0007669"/>
    <property type="project" value="TreeGrafter"/>
</dbReference>
<organism evidence="7 8">
    <name type="scientific">Daphnia galeata</name>
    <dbReference type="NCBI Taxonomy" id="27404"/>
    <lineage>
        <taxon>Eukaryota</taxon>
        <taxon>Metazoa</taxon>
        <taxon>Ecdysozoa</taxon>
        <taxon>Arthropoda</taxon>
        <taxon>Crustacea</taxon>
        <taxon>Branchiopoda</taxon>
        <taxon>Diplostraca</taxon>
        <taxon>Cladocera</taxon>
        <taxon>Anomopoda</taxon>
        <taxon>Daphniidae</taxon>
        <taxon>Daphnia</taxon>
    </lineage>
</organism>
<evidence type="ECO:0000256" key="1">
    <source>
        <dbReference type="ARBA" id="ARBA00004123"/>
    </source>
</evidence>
<dbReference type="InterPro" id="IPR006906">
    <property type="entry name" value="Timeless_N"/>
</dbReference>
<dbReference type="InterPro" id="IPR044998">
    <property type="entry name" value="Timeless"/>
</dbReference>
<dbReference type="Proteomes" id="UP000789390">
    <property type="component" value="Unassembled WGS sequence"/>
</dbReference>
<dbReference type="EMBL" id="CAKKLH010000292">
    <property type="protein sequence ID" value="CAH0109579.1"/>
    <property type="molecule type" value="Genomic_DNA"/>
</dbReference>
<accession>A0A8J2RW21</accession>
<comment type="caution">
    <text evidence="7">The sequence shown here is derived from an EMBL/GenBank/DDBJ whole genome shotgun (WGS) entry which is preliminary data.</text>
</comment>
<evidence type="ECO:0000313" key="8">
    <source>
        <dbReference type="Proteomes" id="UP000789390"/>
    </source>
</evidence>
<dbReference type="InterPro" id="IPR007725">
    <property type="entry name" value="TIMELESS_C"/>
</dbReference>
<feature type="region of interest" description="Disordered" evidence="4">
    <location>
        <begin position="329"/>
        <end position="364"/>
    </location>
</feature>
<dbReference type="GO" id="GO:0009649">
    <property type="term" value="P:entrainment of circadian clock"/>
    <property type="evidence" value="ECO:0007669"/>
    <property type="project" value="TreeGrafter"/>
</dbReference>
<evidence type="ECO:0000256" key="4">
    <source>
        <dbReference type="SAM" id="MobiDB-lite"/>
    </source>
</evidence>
<evidence type="ECO:0000256" key="2">
    <source>
        <dbReference type="ARBA" id="ARBA00008174"/>
    </source>
</evidence>
<dbReference type="GO" id="GO:0031298">
    <property type="term" value="C:replication fork protection complex"/>
    <property type="evidence" value="ECO:0007669"/>
    <property type="project" value="TreeGrafter"/>
</dbReference>
<reference evidence="7" key="1">
    <citation type="submission" date="2021-11" db="EMBL/GenBank/DDBJ databases">
        <authorList>
            <person name="Schell T."/>
        </authorList>
    </citation>
    <scope>NUCLEOTIDE SEQUENCE</scope>
    <source>
        <strain evidence="7">M5</strain>
    </source>
</reference>
<dbReference type="GO" id="GO:0048511">
    <property type="term" value="P:rhythmic process"/>
    <property type="evidence" value="ECO:0007669"/>
    <property type="project" value="UniProtKB-KW"/>
</dbReference>
<dbReference type="OrthoDB" id="6429365at2759"/>
<feature type="domain" description="Timeless C-terminal" evidence="6">
    <location>
        <begin position="696"/>
        <end position="797"/>
    </location>
</feature>
<dbReference type="GO" id="GO:0003677">
    <property type="term" value="F:DNA binding"/>
    <property type="evidence" value="ECO:0007669"/>
    <property type="project" value="TreeGrafter"/>
</dbReference>
<keyword evidence="8" id="KW-1185">Reference proteome</keyword>
<feature type="region of interest" description="Disordered" evidence="4">
    <location>
        <begin position="294"/>
        <end position="317"/>
    </location>
</feature>
<dbReference type="PANTHER" id="PTHR22940:SF5">
    <property type="entry name" value="PROTEIN TIMELESS"/>
    <property type="match status" value="1"/>
</dbReference>
<keyword evidence="3" id="KW-0539">Nucleus</keyword>
<gene>
    <name evidence="7" type="ORF">DGAL_LOCUS13060</name>
</gene>
<dbReference type="Pfam" id="PF05029">
    <property type="entry name" value="TIMELESS_C"/>
    <property type="match status" value="1"/>
</dbReference>
<evidence type="ECO:0000256" key="3">
    <source>
        <dbReference type="ARBA" id="ARBA00023242"/>
    </source>
</evidence>
<comment type="similarity">
    <text evidence="2">Belongs to the timeless family.</text>
</comment>
<dbReference type="GO" id="GO:0000076">
    <property type="term" value="P:DNA replication checkpoint signaling"/>
    <property type="evidence" value="ECO:0007669"/>
    <property type="project" value="TreeGrafter"/>
</dbReference>
<protein>
    <submittedName>
        <fullName evidence="7">Uncharacterized protein</fullName>
    </submittedName>
</protein>
<dbReference type="AlphaFoldDB" id="A0A8J2RW21"/>
<dbReference type="GO" id="GO:0006281">
    <property type="term" value="P:DNA repair"/>
    <property type="evidence" value="ECO:0007669"/>
    <property type="project" value="TreeGrafter"/>
</dbReference>
<dbReference type="Pfam" id="PF04821">
    <property type="entry name" value="TIMELESS"/>
    <property type="match status" value="1"/>
</dbReference>